<dbReference type="Proteomes" id="UP000681075">
    <property type="component" value="Unassembled WGS sequence"/>
</dbReference>
<keyword evidence="2" id="KW-0732">Signal</keyword>
<dbReference type="SUPFAM" id="SSF48452">
    <property type="entry name" value="TPR-like"/>
    <property type="match status" value="1"/>
</dbReference>
<evidence type="ECO:0000256" key="1">
    <source>
        <dbReference type="PROSITE-ProRule" id="PRU00339"/>
    </source>
</evidence>
<dbReference type="PANTHER" id="PTHR12558:SF13">
    <property type="entry name" value="CELL DIVISION CYCLE PROTEIN 27 HOMOLOG"/>
    <property type="match status" value="1"/>
</dbReference>
<feature type="chain" id="PRO_5035898820" description="Tetratricopeptide repeat protein" evidence="2">
    <location>
        <begin position="23"/>
        <end position="479"/>
    </location>
</feature>
<dbReference type="Gene3D" id="1.25.40.10">
    <property type="entry name" value="Tetratricopeptide repeat domain"/>
    <property type="match status" value="3"/>
</dbReference>
<feature type="repeat" description="TPR" evidence="1">
    <location>
        <begin position="284"/>
        <end position="317"/>
    </location>
</feature>
<keyword evidence="4" id="KW-1185">Reference proteome</keyword>
<dbReference type="PROSITE" id="PS50005">
    <property type="entry name" value="TPR"/>
    <property type="match status" value="1"/>
</dbReference>
<dbReference type="SMART" id="SM00028">
    <property type="entry name" value="TPR"/>
    <property type="match status" value="4"/>
</dbReference>
<protein>
    <recommendedName>
        <fullName evidence="5">Tetratricopeptide repeat protein</fullName>
    </recommendedName>
</protein>
<dbReference type="InterPro" id="IPR011990">
    <property type="entry name" value="TPR-like_helical_dom_sf"/>
</dbReference>
<accession>A0A8S8XKW7</accession>
<dbReference type="Pfam" id="PF13432">
    <property type="entry name" value="TPR_16"/>
    <property type="match status" value="3"/>
</dbReference>
<gene>
    <name evidence="3" type="ORF">TMPK1_39920</name>
</gene>
<name>A0A8S8XKW7_9PROT</name>
<evidence type="ECO:0000256" key="2">
    <source>
        <dbReference type="SAM" id="SignalP"/>
    </source>
</evidence>
<reference evidence="3" key="1">
    <citation type="submission" date="2021-02" db="EMBL/GenBank/DDBJ databases">
        <title>Genome sequence of Rhodospirillales sp. strain TMPK1 isolated from soil.</title>
        <authorList>
            <person name="Nakai R."/>
            <person name="Kusada H."/>
            <person name="Tamaki H."/>
        </authorList>
    </citation>
    <scope>NUCLEOTIDE SEQUENCE</scope>
    <source>
        <strain evidence="3">TMPK1</strain>
    </source>
</reference>
<feature type="signal peptide" evidence="2">
    <location>
        <begin position="1"/>
        <end position="22"/>
    </location>
</feature>
<keyword evidence="1" id="KW-0802">TPR repeat</keyword>
<dbReference type="PANTHER" id="PTHR12558">
    <property type="entry name" value="CELL DIVISION CYCLE 16,23,27"/>
    <property type="match status" value="1"/>
</dbReference>
<organism evidence="3 4">
    <name type="scientific">Roseiterribacter gracilis</name>
    <dbReference type="NCBI Taxonomy" id="2812848"/>
    <lineage>
        <taxon>Bacteria</taxon>
        <taxon>Pseudomonadati</taxon>
        <taxon>Pseudomonadota</taxon>
        <taxon>Alphaproteobacteria</taxon>
        <taxon>Rhodospirillales</taxon>
        <taxon>Roseiterribacteraceae</taxon>
        <taxon>Roseiterribacter</taxon>
    </lineage>
</organism>
<evidence type="ECO:0008006" key="5">
    <source>
        <dbReference type="Google" id="ProtNLM"/>
    </source>
</evidence>
<dbReference type="AlphaFoldDB" id="A0A8S8XKW7"/>
<evidence type="ECO:0000313" key="3">
    <source>
        <dbReference type="EMBL" id="GIL41755.1"/>
    </source>
</evidence>
<evidence type="ECO:0000313" key="4">
    <source>
        <dbReference type="Proteomes" id="UP000681075"/>
    </source>
</evidence>
<sequence length="479" mass="50608">MGLKGIVAGALAAAALAQPASAGEQKLGDYLAGRAAQRQNDWVAASSAMTRALSVAPPDSDLRHNTLLLAIAAGDIATAARIAATTPPGSTDSPIASLTLAVEKLGKGDVAGASKATDAMPSAGVTHLARPLLAARFAAARGDLRAARAALDPMFEIDPTKDLGELEAARLDDKLSPVRAIARGLSEYAGFLAAQEQLDPSLLLSRLSLHLVPNEPSALVRAAEALARQGRPAEALALFDKVPAKDFWATTASRGAVDCLHALKRSGEARARAEAAVKANPKDVDARLKLGDLLRKQKSYAEAAAAYDTALAMLPADSPRRWIVLYARGASRERIGDWDAAEADLLQSLSLKPETPTLLNFIGFAWAERGMNLTRARELLERAVKLAPDDGAIADSLGWTLYRQGEFGGAVLELERAAALQPSDGVINDHLGDAYWRVGRTREAEFQWVRAVHLATDPVTARSIEAKLQQGLAAADLSR</sequence>
<comment type="caution">
    <text evidence="3">The sequence shown here is derived from an EMBL/GenBank/DDBJ whole genome shotgun (WGS) entry which is preliminary data.</text>
</comment>
<proteinExistence type="predicted"/>
<dbReference type="InterPro" id="IPR019734">
    <property type="entry name" value="TPR_rpt"/>
</dbReference>
<dbReference type="EMBL" id="BOPV01000001">
    <property type="protein sequence ID" value="GIL41755.1"/>
    <property type="molecule type" value="Genomic_DNA"/>
</dbReference>